<protein>
    <submittedName>
        <fullName evidence="1">Sushi domain-containing protein</fullName>
    </submittedName>
</protein>
<organism evidence="1">
    <name type="scientific">Mesocestoides corti</name>
    <name type="common">Flatworm</name>
    <dbReference type="NCBI Taxonomy" id="53468"/>
    <lineage>
        <taxon>Eukaryota</taxon>
        <taxon>Metazoa</taxon>
        <taxon>Spiralia</taxon>
        <taxon>Lophotrochozoa</taxon>
        <taxon>Platyhelminthes</taxon>
        <taxon>Cestoda</taxon>
        <taxon>Eucestoda</taxon>
        <taxon>Cyclophyllidea</taxon>
        <taxon>Mesocestoididae</taxon>
        <taxon>Mesocestoides</taxon>
    </lineage>
</organism>
<dbReference type="WBParaSite" id="MCU_000409-RA">
    <property type="protein sequence ID" value="MCU_000409-RA"/>
    <property type="gene ID" value="MCU_000409"/>
</dbReference>
<accession>A0A5K3EIC5</accession>
<proteinExistence type="predicted"/>
<sequence length="192" mass="21146">AHGREVSKGSAQIWIDRPVTADVVHFTCPESAIVRQYFSCNLTVESANMVHGKVTWEGQQSEDFTLSKSRSDFIGTPNLYSGPSLPDCRLTDAVITGTQAMYAGTISEIFITLKAPTRLKLFILRATCPANQIYDYKTDSCQIEGFKGVGCKDGESYCQLVRECVKVGRTNCSQTNRRNIKLDSSNSSTSIP</sequence>
<evidence type="ECO:0000313" key="1">
    <source>
        <dbReference type="WBParaSite" id="MCU_000409-RA"/>
    </source>
</evidence>
<reference evidence="1" key="1">
    <citation type="submission" date="2019-11" db="UniProtKB">
        <authorList>
            <consortium name="WormBaseParasite"/>
        </authorList>
    </citation>
    <scope>IDENTIFICATION</scope>
</reference>
<dbReference type="AlphaFoldDB" id="A0A5K3EIC5"/>
<name>A0A5K3EIC5_MESCO</name>